<accession>A0A653ENS3</accession>
<reference evidence="8" key="1">
    <citation type="submission" date="2019-05" db="EMBL/GenBank/DDBJ databases">
        <authorList>
            <person name="Naeem R."/>
            <person name="Antony C."/>
            <person name="Guan Q."/>
        </authorList>
    </citation>
    <scope>NUCLEOTIDE SEQUENCE</scope>
    <source>
        <strain evidence="8">2</strain>
    </source>
</reference>
<keyword evidence="3" id="KW-0540">Nuclease</keyword>
<dbReference type="Pfam" id="PF01850">
    <property type="entry name" value="PIN"/>
    <property type="match status" value="1"/>
</dbReference>
<name>A0A653ENS3_9MYCO</name>
<evidence type="ECO:0000313" key="8">
    <source>
        <dbReference type="EMBL" id="VTO98281.1"/>
    </source>
</evidence>
<evidence type="ECO:0000256" key="4">
    <source>
        <dbReference type="ARBA" id="ARBA00022723"/>
    </source>
</evidence>
<dbReference type="GO" id="GO:0016787">
    <property type="term" value="F:hydrolase activity"/>
    <property type="evidence" value="ECO:0007669"/>
    <property type="project" value="UniProtKB-KW"/>
</dbReference>
<dbReference type="RefSeq" id="WP_204804206.1">
    <property type="nucleotide sequence ID" value="NZ_CAJMWL010000001.1"/>
</dbReference>
<keyword evidence="2" id="KW-1277">Toxin-antitoxin system</keyword>
<evidence type="ECO:0000256" key="2">
    <source>
        <dbReference type="ARBA" id="ARBA00022649"/>
    </source>
</evidence>
<dbReference type="GO" id="GO:0046872">
    <property type="term" value="F:metal ion binding"/>
    <property type="evidence" value="ECO:0007669"/>
    <property type="project" value="UniProtKB-KW"/>
</dbReference>
<dbReference type="AlphaFoldDB" id="A0A653ENS3"/>
<comment type="cofactor">
    <cofactor evidence="1">
        <name>Mg(2+)</name>
        <dbReference type="ChEBI" id="CHEBI:18420"/>
    </cofactor>
</comment>
<keyword evidence="4" id="KW-0479">Metal-binding</keyword>
<keyword evidence="6" id="KW-0460">Magnesium</keyword>
<dbReference type="InterPro" id="IPR029060">
    <property type="entry name" value="PIN-like_dom_sf"/>
</dbReference>
<evidence type="ECO:0000256" key="1">
    <source>
        <dbReference type="ARBA" id="ARBA00001946"/>
    </source>
</evidence>
<protein>
    <submittedName>
        <fullName evidence="8">PIN domain protein</fullName>
    </submittedName>
</protein>
<sequence length="131" mass="14002">MPTPGNKRALLDTSVLVADDVNLSGLVCQVSALSYAELHFGVQAATSEAVRLARQHRLTLIQATYGHGLAFSDDTAHHYGLLCARLRQFGRSPRGRALDLMIAATALSLGVPLVTRNVGDVVRLGVAVLER</sequence>
<dbReference type="Gene3D" id="3.40.50.1010">
    <property type="entry name" value="5'-nuclease"/>
    <property type="match status" value="1"/>
</dbReference>
<evidence type="ECO:0000259" key="7">
    <source>
        <dbReference type="Pfam" id="PF01850"/>
    </source>
</evidence>
<dbReference type="SUPFAM" id="SSF88723">
    <property type="entry name" value="PIN domain-like"/>
    <property type="match status" value="1"/>
</dbReference>
<dbReference type="InterPro" id="IPR002716">
    <property type="entry name" value="PIN_dom"/>
</dbReference>
<proteinExistence type="predicted"/>
<organism evidence="8">
    <name type="scientific">Mycobacterium riyadhense</name>
    <dbReference type="NCBI Taxonomy" id="486698"/>
    <lineage>
        <taxon>Bacteria</taxon>
        <taxon>Bacillati</taxon>
        <taxon>Actinomycetota</taxon>
        <taxon>Actinomycetes</taxon>
        <taxon>Mycobacteriales</taxon>
        <taxon>Mycobacteriaceae</taxon>
        <taxon>Mycobacterium</taxon>
    </lineage>
</organism>
<dbReference type="GO" id="GO:0004518">
    <property type="term" value="F:nuclease activity"/>
    <property type="evidence" value="ECO:0007669"/>
    <property type="project" value="UniProtKB-KW"/>
</dbReference>
<feature type="domain" description="PIN" evidence="7">
    <location>
        <begin position="10"/>
        <end position="117"/>
    </location>
</feature>
<gene>
    <name evidence="8" type="ORF">BIN_B_02450</name>
</gene>
<keyword evidence="5" id="KW-0378">Hydrolase</keyword>
<evidence type="ECO:0000256" key="5">
    <source>
        <dbReference type="ARBA" id="ARBA00022801"/>
    </source>
</evidence>
<evidence type="ECO:0000256" key="3">
    <source>
        <dbReference type="ARBA" id="ARBA00022722"/>
    </source>
</evidence>
<evidence type="ECO:0000256" key="6">
    <source>
        <dbReference type="ARBA" id="ARBA00022842"/>
    </source>
</evidence>
<dbReference type="EMBL" id="LR589084">
    <property type="protein sequence ID" value="VTO98281.1"/>
    <property type="molecule type" value="Genomic_DNA"/>
</dbReference>